<dbReference type="FunCoup" id="F4S4B8">
    <property type="interactions" value="222"/>
</dbReference>
<evidence type="ECO:0000256" key="11">
    <source>
        <dbReference type="ARBA" id="ARBA00029774"/>
    </source>
</evidence>
<evidence type="ECO:0000259" key="14">
    <source>
        <dbReference type="PROSITE" id="PS51163"/>
    </source>
</evidence>
<reference evidence="16" key="1">
    <citation type="journal article" date="2011" name="Proc. Natl. Acad. Sci. U.S.A.">
        <title>Obligate biotrophy features unraveled by the genomic analysis of rust fungi.</title>
        <authorList>
            <person name="Duplessis S."/>
            <person name="Cuomo C.A."/>
            <person name="Lin Y.-C."/>
            <person name="Aerts A."/>
            <person name="Tisserant E."/>
            <person name="Veneault-Fourrey C."/>
            <person name="Joly D.L."/>
            <person name="Hacquard S."/>
            <person name="Amselem J."/>
            <person name="Cantarel B.L."/>
            <person name="Chiu R."/>
            <person name="Coutinho P.M."/>
            <person name="Feau N."/>
            <person name="Field M."/>
            <person name="Frey P."/>
            <person name="Gelhaye E."/>
            <person name="Goldberg J."/>
            <person name="Grabherr M.G."/>
            <person name="Kodira C.D."/>
            <person name="Kohler A."/>
            <person name="Kuees U."/>
            <person name="Lindquist E.A."/>
            <person name="Lucas S.M."/>
            <person name="Mago R."/>
            <person name="Mauceli E."/>
            <person name="Morin E."/>
            <person name="Murat C."/>
            <person name="Pangilinan J.L."/>
            <person name="Park R."/>
            <person name="Pearson M."/>
            <person name="Quesneville H."/>
            <person name="Rouhier N."/>
            <person name="Sakthikumar S."/>
            <person name="Salamov A.A."/>
            <person name="Schmutz J."/>
            <person name="Selles B."/>
            <person name="Shapiro H."/>
            <person name="Tanguay P."/>
            <person name="Tuskan G.A."/>
            <person name="Henrissat B."/>
            <person name="Van de Peer Y."/>
            <person name="Rouze P."/>
            <person name="Ellis J.G."/>
            <person name="Dodds P.N."/>
            <person name="Schein J.E."/>
            <person name="Zhong S."/>
            <person name="Hamelin R.C."/>
            <person name="Grigoriev I.V."/>
            <person name="Szabo L.J."/>
            <person name="Martin F."/>
        </authorList>
    </citation>
    <scope>NUCLEOTIDE SEQUENCE [LARGE SCALE GENOMIC DNA]</scope>
    <source>
        <strain evidence="16">98AG31 / pathotype 3-4-7</strain>
    </source>
</reference>
<comment type="similarity">
    <text evidence="2">Belongs to the SUA5 family.</text>
</comment>
<evidence type="ECO:0000256" key="1">
    <source>
        <dbReference type="ARBA" id="ARBA00004496"/>
    </source>
</evidence>
<keyword evidence="16" id="KW-1185">Reference proteome</keyword>
<organism evidence="16">
    <name type="scientific">Melampsora larici-populina (strain 98AG31 / pathotype 3-4-7)</name>
    <name type="common">Poplar leaf rust fungus</name>
    <dbReference type="NCBI Taxonomy" id="747676"/>
    <lineage>
        <taxon>Eukaryota</taxon>
        <taxon>Fungi</taxon>
        <taxon>Dikarya</taxon>
        <taxon>Basidiomycota</taxon>
        <taxon>Pucciniomycotina</taxon>
        <taxon>Pucciniomycetes</taxon>
        <taxon>Pucciniales</taxon>
        <taxon>Melampsoraceae</taxon>
        <taxon>Melampsora</taxon>
    </lineage>
</organism>
<evidence type="ECO:0000313" key="15">
    <source>
        <dbReference type="EMBL" id="EGG00583.1"/>
    </source>
</evidence>
<evidence type="ECO:0000256" key="13">
    <source>
        <dbReference type="SAM" id="MobiDB-lite"/>
    </source>
</evidence>
<evidence type="ECO:0000256" key="5">
    <source>
        <dbReference type="ARBA" id="ARBA00022490"/>
    </source>
</evidence>
<name>F4S4B8_MELLP</name>
<dbReference type="GO" id="GO:0043047">
    <property type="term" value="F:single-stranded telomeric DNA binding"/>
    <property type="evidence" value="ECO:0007669"/>
    <property type="project" value="EnsemblFungi"/>
</dbReference>
<protein>
    <recommendedName>
        <fullName evidence="4">Threonylcarbamoyl-AMP synthase</fullName>
        <ecNumber evidence="3">2.7.7.87</ecNumber>
    </recommendedName>
    <alternativeName>
        <fullName evidence="11">L-threonylcarbamoyladenylate synthase</fullName>
    </alternativeName>
</protein>
<proteinExistence type="inferred from homology"/>
<dbReference type="InParanoid" id="F4S4B8"/>
<dbReference type="STRING" id="747676.F4S4B8"/>
<dbReference type="eggNOG" id="KOG3051">
    <property type="taxonomic scope" value="Eukaryota"/>
</dbReference>
<evidence type="ECO:0000256" key="4">
    <source>
        <dbReference type="ARBA" id="ARBA00015492"/>
    </source>
</evidence>
<dbReference type="PROSITE" id="PS51163">
    <property type="entry name" value="YRDC"/>
    <property type="match status" value="1"/>
</dbReference>
<keyword evidence="9" id="KW-0547">Nucleotide-binding</keyword>
<dbReference type="InterPro" id="IPR050156">
    <property type="entry name" value="TC-AMP_synthase_SUA5"/>
</dbReference>
<keyword evidence="6" id="KW-0808">Transferase</keyword>
<dbReference type="GO" id="GO:0003725">
    <property type="term" value="F:double-stranded RNA binding"/>
    <property type="evidence" value="ECO:0007669"/>
    <property type="project" value="InterPro"/>
</dbReference>
<evidence type="ECO:0000256" key="12">
    <source>
        <dbReference type="ARBA" id="ARBA00048366"/>
    </source>
</evidence>
<dbReference type="EC" id="2.7.7.87" evidence="3"/>
<dbReference type="Proteomes" id="UP000001072">
    <property type="component" value="Unassembled WGS sequence"/>
</dbReference>
<dbReference type="KEGG" id="mlr:MELLADRAFT_111724"/>
<comment type="catalytic activity">
    <reaction evidence="12">
        <text>L-threonine + hydrogencarbonate + ATP = L-threonylcarbamoyladenylate + diphosphate + H2O</text>
        <dbReference type="Rhea" id="RHEA:36407"/>
        <dbReference type="ChEBI" id="CHEBI:15377"/>
        <dbReference type="ChEBI" id="CHEBI:17544"/>
        <dbReference type="ChEBI" id="CHEBI:30616"/>
        <dbReference type="ChEBI" id="CHEBI:33019"/>
        <dbReference type="ChEBI" id="CHEBI:57926"/>
        <dbReference type="ChEBI" id="CHEBI:73682"/>
        <dbReference type="EC" id="2.7.7.87"/>
    </reaction>
</comment>
<dbReference type="FunFam" id="3.90.870.10:FF:000009">
    <property type="entry name" value="Threonylcarbamoyl-AMP synthase, putative"/>
    <property type="match status" value="1"/>
</dbReference>
<gene>
    <name evidence="15" type="ORF">MELLADRAFT_111724</name>
</gene>
<evidence type="ECO:0000256" key="9">
    <source>
        <dbReference type="ARBA" id="ARBA00022741"/>
    </source>
</evidence>
<dbReference type="GeneID" id="18924469"/>
<accession>F4S4B8</accession>
<dbReference type="GO" id="GO:0061710">
    <property type="term" value="F:L-threonylcarbamoyladenylate synthase"/>
    <property type="evidence" value="ECO:0007669"/>
    <property type="project" value="UniProtKB-EC"/>
</dbReference>
<dbReference type="VEuPathDB" id="FungiDB:MELLADRAFT_111724"/>
<dbReference type="PANTHER" id="PTHR17490">
    <property type="entry name" value="SUA5"/>
    <property type="match status" value="1"/>
</dbReference>
<feature type="region of interest" description="Disordered" evidence="13">
    <location>
        <begin position="1"/>
        <end position="22"/>
    </location>
</feature>
<dbReference type="GO" id="GO:0006450">
    <property type="term" value="P:regulation of translational fidelity"/>
    <property type="evidence" value="ECO:0007669"/>
    <property type="project" value="EnsemblFungi"/>
</dbReference>
<evidence type="ECO:0000256" key="8">
    <source>
        <dbReference type="ARBA" id="ARBA00022695"/>
    </source>
</evidence>
<dbReference type="InterPro" id="IPR017945">
    <property type="entry name" value="DHBP_synth_RibB-like_a/b_dom"/>
</dbReference>
<evidence type="ECO:0000256" key="3">
    <source>
        <dbReference type="ARBA" id="ARBA00012584"/>
    </source>
</evidence>
<dbReference type="Pfam" id="PF01300">
    <property type="entry name" value="Sua5_yciO_yrdC"/>
    <property type="match status" value="1"/>
</dbReference>
<comment type="subcellular location">
    <subcellularLocation>
        <location evidence="1">Cytoplasm</location>
    </subcellularLocation>
</comment>
<feature type="domain" description="YrdC-like" evidence="14">
    <location>
        <begin position="89"/>
        <end position="286"/>
    </location>
</feature>
<dbReference type="Pfam" id="PF03481">
    <property type="entry name" value="Sua5_C"/>
    <property type="match status" value="1"/>
</dbReference>
<keyword evidence="5" id="KW-0963">Cytoplasm</keyword>
<dbReference type="GO" id="GO:0000049">
    <property type="term" value="F:tRNA binding"/>
    <property type="evidence" value="ECO:0007669"/>
    <property type="project" value="TreeGrafter"/>
</dbReference>
<keyword evidence="8" id="KW-0548">Nucleotidyltransferase</keyword>
<dbReference type="RefSeq" id="XP_007416230.1">
    <property type="nucleotide sequence ID" value="XM_007416168.1"/>
</dbReference>
<dbReference type="NCBIfam" id="TIGR00057">
    <property type="entry name" value="L-threonylcarbamoyladenylate synthase"/>
    <property type="match status" value="1"/>
</dbReference>
<dbReference type="InterPro" id="IPR005145">
    <property type="entry name" value="Sua5_C"/>
</dbReference>
<evidence type="ECO:0000256" key="6">
    <source>
        <dbReference type="ARBA" id="ARBA00022679"/>
    </source>
</evidence>
<evidence type="ECO:0000256" key="10">
    <source>
        <dbReference type="ARBA" id="ARBA00022840"/>
    </source>
</evidence>
<dbReference type="Gene3D" id="3.40.50.11030">
    <property type="entry name" value="Threonylcarbamoyl-AMP synthase, C-terminal domain"/>
    <property type="match status" value="1"/>
</dbReference>
<dbReference type="EMBL" id="GL883146">
    <property type="protein sequence ID" value="EGG00583.1"/>
    <property type="molecule type" value="Genomic_DNA"/>
</dbReference>
<dbReference type="InterPro" id="IPR006070">
    <property type="entry name" value="Sua5-like_dom"/>
</dbReference>
<dbReference type="GO" id="GO:0005739">
    <property type="term" value="C:mitochondrion"/>
    <property type="evidence" value="ECO:0007669"/>
    <property type="project" value="EnsemblFungi"/>
</dbReference>
<sequence>MKPKHAGLRSKDACRSTRGYPGSAPPPWRFTLFWKIKKLQVFIPIPDTYRLGYCYSKMSEQHPPMDLSSETISTNVLHCDSNSITFANASALQTASILIQNNELVAFPTETVYGLGACATSNIAVSKIYRTKGRPADNPLIVHVSSLHMLQSLLPSDWVLPLSYQILIDEFWPGPLTFLVPTISSEQPISKIPDKVTCGLKTVAVRIPSHPIARALISLSGVPIAAPSANLSGRPSPTEAEHVRKDLEPSIKLVLDGGPCNVGVESTVIDGLNPDGGIRVLRLGGLSAEDITQCLVNAKTSGKLAEVPIIEVPNSNGTSLAPGIQPTTPGMKYKHYSPNAKVTLINLIRPPIPQNWQSFPTPIDLIDNFTTNFRRENIVCRPVSIGLMLIENGELLKAFKSYEEELDCDEVELIHYALGPINQPEISAQRLFSSMRSLDECLVDIIFVEQVPLNGLGSTVMERLYKAAGTDIVKPIRLDTDYSA</sequence>
<dbReference type="AlphaFoldDB" id="F4S4B8"/>
<keyword evidence="7" id="KW-0819">tRNA processing</keyword>
<dbReference type="Gene3D" id="3.90.870.10">
    <property type="entry name" value="DHBP synthase"/>
    <property type="match status" value="1"/>
</dbReference>
<dbReference type="OrthoDB" id="412787at2759"/>
<dbReference type="HOGENOM" id="CLU_031397_0_0_1"/>
<evidence type="ECO:0000256" key="7">
    <source>
        <dbReference type="ARBA" id="ARBA00022694"/>
    </source>
</evidence>
<evidence type="ECO:0000256" key="2">
    <source>
        <dbReference type="ARBA" id="ARBA00007663"/>
    </source>
</evidence>
<dbReference type="GO" id="GO:0000723">
    <property type="term" value="P:telomere maintenance"/>
    <property type="evidence" value="ECO:0007669"/>
    <property type="project" value="EnsemblFungi"/>
</dbReference>
<dbReference type="SUPFAM" id="SSF55821">
    <property type="entry name" value="YrdC/RibB"/>
    <property type="match status" value="1"/>
</dbReference>
<dbReference type="PANTHER" id="PTHR17490:SF16">
    <property type="entry name" value="THREONYLCARBAMOYL-AMP SYNTHASE"/>
    <property type="match status" value="1"/>
</dbReference>
<dbReference type="GO" id="GO:0005524">
    <property type="term" value="F:ATP binding"/>
    <property type="evidence" value="ECO:0007669"/>
    <property type="project" value="UniProtKB-KW"/>
</dbReference>
<dbReference type="GO" id="GO:0002949">
    <property type="term" value="P:tRNA threonylcarbamoyladenosine modification"/>
    <property type="evidence" value="ECO:0007669"/>
    <property type="project" value="EnsemblFungi"/>
</dbReference>
<keyword evidence="10" id="KW-0067">ATP-binding</keyword>
<evidence type="ECO:0000313" key="16">
    <source>
        <dbReference type="Proteomes" id="UP000001072"/>
    </source>
</evidence>
<dbReference type="InterPro" id="IPR038385">
    <property type="entry name" value="Sua5/YwlC_C"/>
</dbReference>